<protein>
    <submittedName>
        <fullName evidence="2">Alkyl hydroperoxide reductase AhpD</fullName>
    </submittedName>
</protein>
<dbReference type="InterPro" id="IPR004675">
    <property type="entry name" value="AhpD_core"/>
</dbReference>
<evidence type="ECO:0000313" key="3">
    <source>
        <dbReference type="Proteomes" id="UP000515591"/>
    </source>
</evidence>
<dbReference type="InterPro" id="IPR003779">
    <property type="entry name" value="CMD-like"/>
</dbReference>
<accession>A0A6S5RYP7</accession>
<dbReference type="GO" id="GO:0051920">
    <property type="term" value="F:peroxiredoxin activity"/>
    <property type="evidence" value="ECO:0007669"/>
    <property type="project" value="InterPro"/>
</dbReference>
<gene>
    <name evidence="2" type="ORF">WP8S17C03_41330</name>
</gene>
<dbReference type="AlphaFoldDB" id="A0A6S5RYP7"/>
<organism evidence="2 3">
    <name type="scientific">Metapseudomonas otitidis</name>
    <dbReference type="NCBI Taxonomy" id="319939"/>
    <lineage>
        <taxon>Bacteria</taxon>
        <taxon>Pseudomonadati</taxon>
        <taxon>Pseudomonadota</taxon>
        <taxon>Gammaproteobacteria</taxon>
        <taxon>Pseudomonadales</taxon>
        <taxon>Pseudomonadaceae</taxon>
        <taxon>Metapseudomonas</taxon>
    </lineage>
</organism>
<dbReference type="RefSeq" id="WP_182850726.1">
    <property type="nucleotide sequence ID" value="NZ_AP022213.1"/>
</dbReference>
<evidence type="ECO:0000259" key="1">
    <source>
        <dbReference type="Pfam" id="PF02627"/>
    </source>
</evidence>
<dbReference type="NCBIfam" id="TIGR01926">
    <property type="entry name" value="peroxid_rel"/>
    <property type="match status" value="1"/>
</dbReference>
<dbReference type="Proteomes" id="UP000515591">
    <property type="component" value="Chromosome"/>
</dbReference>
<dbReference type="NCBIfam" id="TIGR00778">
    <property type="entry name" value="ahpD_dom"/>
    <property type="match status" value="1"/>
</dbReference>
<dbReference type="PANTHER" id="PTHR35446">
    <property type="entry name" value="SI:CH211-175M2.5"/>
    <property type="match status" value="1"/>
</dbReference>
<dbReference type="SUPFAM" id="SSF69118">
    <property type="entry name" value="AhpD-like"/>
    <property type="match status" value="1"/>
</dbReference>
<reference evidence="2 3" key="1">
    <citation type="submission" date="2019-12" db="EMBL/GenBank/DDBJ databases">
        <title>complete genome sequences of Pseudomonas otitidis str. WP8-S17-CRE-03 isolated from wastewater treatment plant effluent.</title>
        <authorList>
            <person name="Sekizuka T."/>
            <person name="Itokawa K."/>
            <person name="Yatsu K."/>
            <person name="Inamine Y."/>
            <person name="Kuroda M."/>
        </authorList>
    </citation>
    <scope>NUCLEOTIDE SEQUENCE [LARGE SCALE GENOMIC DNA]</scope>
    <source>
        <strain evidence="2 3">WP8-S17-CRE-03</strain>
    </source>
</reference>
<dbReference type="PANTHER" id="PTHR35446:SF3">
    <property type="entry name" value="CMD DOMAIN-CONTAINING PROTEIN"/>
    <property type="match status" value="1"/>
</dbReference>
<sequence length="171" mass="17932">MPRIAPVATDAVSTTARPQLEGVQKSLGFVPNLFQTLAHSPSVLSGYLQLSQTLSRSSLGPREREQIALAVSAVNGCEYCLAAHGHFSALAGFSAEEIEAARSGQANALVRVARQLVESRGALSDAQLAEARAAGLTDAALVEVVAQVALMTLTNYLNNLAHTDVDFPPAH</sequence>
<dbReference type="InterPro" id="IPR010195">
    <property type="entry name" value="Uncharacterised_peroxidase-rel"/>
</dbReference>
<dbReference type="EMBL" id="AP022213">
    <property type="protein sequence ID" value="BBT18084.1"/>
    <property type="molecule type" value="Genomic_DNA"/>
</dbReference>
<proteinExistence type="predicted"/>
<dbReference type="Pfam" id="PF02627">
    <property type="entry name" value="CMD"/>
    <property type="match status" value="1"/>
</dbReference>
<feature type="domain" description="Carboxymuconolactone decarboxylase-like" evidence="1">
    <location>
        <begin position="45"/>
        <end position="104"/>
    </location>
</feature>
<name>A0A6S5RYP7_9GAMM</name>
<dbReference type="InterPro" id="IPR029032">
    <property type="entry name" value="AhpD-like"/>
</dbReference>
<evidence type="ECO:0000313" key="2">
    <source>
        <dbReference type="EMBL" id="BBT18084.1"/>
    </source>
</evidence>
<dbReference type="Gene3D" id="1.20.1290.10">
    <property type="entry name" value="AhpD-like"/>
    <property type="match status" value="1"/>
</dbReference>